<proteinExistence type="predicted"/>
<protein>
    <submittedName>
        <fullName evidence="2">Uncharacterized protein</fullName>
    </submittedName>
</protein>
<dbReference type="GeneID" id="97258435"/>
<dbReference type="GeneID" id="71569883"/>
<dbReference type="Proteomes" id="UP000006051">
    <property type="component" value="Chromosome"/>
</dbReference>
<organism evidence="2 3">
    <name type="scientific">Ornithobacterium rhinotracheale (strain ATCC 51463 / DSM 15997 / CCUG 23171 / CIP 104009 / LMG 9086)</name>
    <dbReference type="NCBI Taxonomy" id="867902"/>
    <lineage>
        <taxon>Bacteria</taxon>
        <taxon>Pseudomonadati</taxon>
        <taxon>Bacteroidota</taxon>
        <taxon>Flavobacteriia</taxon>
        <taxon>Flavobacteriales</taxon>
        <taxon>Weeksellaceae</taxon>
        <taxon>Ornithobacterium</taxon>
    </lineage>
</organism>
<feature type="chain" id="PRO_5003685273" evidence="1">
    <location>
        <begin position="21"/>
        <end position="227"/>
    </location>
</feature>
<dbReference type="RefSeq" id="WP_014791501.1">
    <property type="nucleotide sequence ID" value="NC_018016.1"/>
</dbReference>
<dbReference type="AlphaFoldDB" id="I4A1Z5"/>
<evidence type="ECO:0000256" key="1">
    <source>
        <dbReference type="SAM" id="SignalP"/>
    </source>
</evidence>
<keyword evidence="3" id="KW-1185">Reference proteome</keyword>
<sequence>MKKLSFLVLLCAGALSQAQQQTPFNDYWKVGLGVGTSNYFASNETDQFLKLKNTQTINVGIDWNAYQFNNYNIKTGLYLYISNDKENNKYEAKRKFDKYAIPISIERYFPVEKNYLVVGAGFNNIIGTTGENGEYDESFTLPNGKKGKLHGISKGANFSSSFMLNVGYSIPTNVGLFALNVEGGLGLVTPYKAEIKFDNDSKTYTNKFTNNYIGAGIKFYPKRKNAK</sequence>
<dbReference type="KEGG" id="orh:Ornrh_1830"/>
<reference evidence="2 3" key="1">
    <citation type="submission" date="2012-06" db="EMBL/GenBank/DDBJ databases">
        <title>The complete genome of Ornithobacterium rhinotracheale DSM 15997.</title>
        <authorList>
            <consortium name="US DOE Joint Genome Institute (JGI-PGF)"/>
            <person name="Lucas S."/>
            <person name="Copeland A."/>
            <person name="Lapidus A."/>
            <person name="Goodwin L."/>
            <person name="Pitluck S."/>
            <person name="Peters L."/>
            <person name="Mikhailova N."/>
            <person name="Teshima H."/>
            <person name="Kyrpides N."/>
            <person name="Mavromatis K."/>
            <person name="Pagani I."/>
            <person name="Ivanova N."/>
            <person name="Ovchinnikova G."/>
            <person name="Zeytun A."/>
            <person name="Detter J.C."/>
            <person name="Han C."/>
            <person name="Land M."/>
            <person name="Hauser L."/>
            <person name="Markowitz V."/>
            <person name="Cheng J.-F."/>
            <person name="Hugenholtz P."/>
            <person name="Woyke T."/>
            <person name="Wu D."/>
            <person name="Lang E."/>
            <person name="Kopitz M."/>
            <person name="Brambilla E."/>
            <person name="Klenk H.-P."/>
            <person name="Eisen J.A."/>
        </authorList>
    </citation>
    <scope>NUCLEOTIDE SEQUENCE [LARGE SCALE GENOMIC DNA]</scope>
    <source>
        <strain evidence="3">ATCC 51463 / DSM 15997 / CCUG 23171 / LMG 9086</strain>
    </source>
</reference>
<dbReference type="STRING" id="867902.Ornrh_1830"/>
<dbReference type="EMBL" id="CP003283">
    <property type="protein sequence ID" value="AFL97979.1"/>
    <property type="molecule type" value="Genomic_DNA"/>
</dbReference>
<evidence type="ECO:0000313" key="3">
    <source>
        <dbReference type="Proteomes" id="UP000006051"/>
    </source>
</evidence>
<accession>I4A1Z5</accession>
<gene>
    <name evidence="2" type="ordered locus">Ornrh_1830</name>
</gene>
<dbReference type="HOGENOM" id="CLU_1218766_0_0_10"/>
<feature type="signal peptide" evidence="1">
    <location>
        <begin position="1"/>
        <end position="20"/>
    </location>
</feature>
<evidence type="ECO:0000313" key="2">
    <source>
        <dbReference type="EMBL" id="AFL97979.1"/>
    </source>
</evidence>
<keyword evidence="1" id="KW-0732">Signal</keyword>
<name>I4A1Z5_ORNRL</name>